<dbReference type="PATRIC" id="fig|1768241.3.peg.1652"/>
<dbReference type="AlphaFoldDB" id="A0A132BYT7"/>
<protein>
    <recommendedName>
        <fullName evidence="3">Sulfotransferase family protein</fullName>
    </recommendedName>
</protein>
<sequence>MKILLYIGHHKVGSTSLQAFFSQNWLALAQAGILYPCVDAEGFSDHLQRGLAGQDSTGLPPVNVREPHNALAFRMLTSTNKKSMPPYHRNLPSLPQMLKTLRQQVSRMAPQTVVICSEVMANFGLQEPKLIDRLKGLFPKAEFEIYCALRRPDQYLASWHGQRLKFGHKVKALNDGGALAYRNGIHFDYAAMLAPWIARFPEARIHVRNYADVLTSGGSVEDFTQCVGLALPSGLQQPDRTNPSLPYAAYEIMRRGNQELARPDQLELRKYLLAAAQTLRPNQEVELFGTELRQELTEAFAPVHQYLSQFTKDDAFFPDLDTMRQPHPLPEAEALQQSLTTLHATPPQSAALRAFLRSFGPAPAPQPLWRRALSWR</sequence>
<dbReference type="Gene3D" id="3.40.50.300">
    <property type="entry name" value="P-loop containing nucleotide triphosphate hydrolases"/>
    <property type="match status" value="1"/>
</dbReference>
<proteinExistence type="predicted"/>
<gene>
    <name evidence="1" type="ORF">TRIHO_15740</name>
</gene>
<organism evidence="1 2">
    <name type="scientific">Tritonibacter horizontis</name>
    <dbReference type="NCBI Taxonomy" id="1768241"/>
    <lineage>
        <taxon>Bacteria</taxon>
        <taxon>Pseudomonadati</taxon>
        <taxon>Pseudomonadota</taxon>
        <taxon>Alphaproteobacteria</taxon>
        <taxon>Rhodobacterales</taxon>
        <taxon>Paracoccaceae</taxon>
        <taxon>Tritonibacter</taxon>
    </lineage>
</organism>
<evidence type="ECO:0008006" key="3">
    <source>
        <dbReference type="Google" id="ProtNLM"/>
    </source>
</evidence>
<dbReference type="OrthoDB" id="547419at2"/>
<name>A0A132BYT7_9RHOB</name>
<evidence type="ECO:0000313" key="2">
    <source>
        <dbReference type="Proteomes" id="UP000068382"/>
    </source>
</evidence>
<dbReference type="EMBL" id="LPUY01000049">
    <property type="protein sequence ID" value="KUP93551.1"/>
    <property type="molecule type" value="Genomic_DNA"/>
</dbReference>
<dbReference type="Proteomes" id="UP000068382">
    <property type="component" value="Unassembled WGS sequence"/>
</dbReference>
<accession>A0A132BYT7</accession>
<dbReference type="RefSeq" id="WP_068241816.1">
    <property type="nucleotide sequence ID" value="NZ_LPUY01000049.1"/>
</dbReference>
<reference evidence="1 2" key="1">
    <citation type="submission" date="2015-12" db="EMBL/GenBank/DDBJ databases">
        <title>Genome sequence of the marine Rhodobacteraceae strain O3.65, Candidatus Tritonibacter horizontis.</title>
        <authorList>
            <person name="Poehlein A."/>
            <person name="Giebel H.A."/>
            <person name="Voget S."/>
            <person name="Brinkhoff T."/>
        </authorList>
    </citation>
    <scope>NUCLEOTIDE SEQUENCE [LARGE SCALE GENOMIC DNA]</scope>
    <source>
        <strain evidence="1 2">O3.65</strain>
    </source>
</reference>
<keyword evidence="2" id="KW-1185">Reference proteome</keyword>
<dbReference type="InterPro" id="IPR027417">
    <property type="entry name" value="P-loop_NTPase"/>
</dbReference>
<comment type="caution">
    <text evidence="1">The sequence shown here is derived from an EMBL/GenBank/DDBJ whole genome shotgun (WGS) entry which is preliminary data.</text>
</comment>
<evidence type="ECO:0000313" key="1">
    <source>
        <dbReference type="EMBL" id="KUP93551.1"/>
    </source>
</evidence>
<dbReference type="SUPFAM" id="SSF52540">
    <property type="entry name" value="P-loop containing nucleoside triphosphate hydrolases"/>
    <property type="match status" value="1"/>
</dbReference>